<proteinExistence type="predicted"/>
<gene>
    <name evidence="2" type="ORF">DdX_11271</name>
</gene>
<protein>
    <submittedName>
        <fullName evidence="2">Uncharacterized protein</fullName>
    </submittedName>
</protein>
<feature type="region of interest" description="Disordered" evidence="1">
    <location>
        <begin position="1"/>
        <end position="25"/>
    </location>
</feature>
<organism evidence="2 3">
    <name type="scientific">Ditylenchus destructor</name>
    <dbReference type="NCBI Taxonomy" id="166010"/>
    <lineage>
        <taxon>Eukaryota</taxon>
        <taxon>Metazoa</taxon>
        <taxon>Ecdysozoa</taxon>
        <taxon>Nematoda</taxon>
        <taxon>Chromadorea</taxon>
        <taxon>Rhabditida</taxon>
        <taxon>Tylenchina</taxon>
        <taxon>Tylenchomorpha</taxon>
        <taxon>Sphaerularioidea</taxon>
        <taxon>Anguinidae</taxon>
        <taxon>Anguininae</taxon>
        <taxon>Ditylenchus</taxon>
    </lineage>
</organism>
<keyword evidence="3" id="KW-1185">Reference proteome</keyword>
<dbReference type="AlphaFoldDB" id="A0AAD4N2K9"/>
<name>A0AAD4N2K9_9BILA</name>
<evidence type="ECO:0000313" key="2">
    <source>
        <dbReference type="EMBL" id="KAI1709484.1"/>
    </source>
</evidence>
<dbReference type="EMBL" id="JAKKPZ010000030">
    <property type="protein sequence ID" value="KAI1709484.1"/>
    <property type="molecule type" value="Genomic_DNA"/>
</dbReference>
<feature type="compositionally biased region" description="Basic and acidic residues" evidence="1">
    <location>
        <begin position="12"/>
        <end position="25"/>
    </location>
</feature>
<sequence length="366" mass="42336">MHKSVQPAAKKAKVEDESRKENECKSKKNNGTMVETFKYLNYCQLAKNGLVTKRFRNMIQTHRHTLAILYVRNIDMYSFITPAAMKVFDKQLSPEAYNEWIAHNGYSKQVPLKDQVASTQSAQNIPDVYQLDAHAFYKGPSHRKWVDKTSVFFACTKLNDDSWPVFQHFVRLVTDPFIYIGSMNLIYKNDAFLDLLAGEFTPDRSRLQCEKLTFRIGSNNQKSITWTKNHVRCDRLCIYGEADLHQDALLDLFVTGSHCTSAIEVRNYVFSKVLVDFVQLFLDLESCDEYHGVPSIEGYTLVKDQDIQILKKSFIKFLVKEERNDRSILHVFEIINNAIRKKLQLTAAIFDRYTGSPVISVKIFNL</sequence>
<dbReference type="Proteomes" id="UP001201812">
    <property type="component" value="Unassembled WGS sequence"/>
</dbReference>
<accession>A0AAD4N2K9</accession>
<evidence type="ECO:0000313" key="3">
    <source>
        <dbReference type="Proteomes" id="UP001201812"/>
    </source>
</evidence>
<comment type="caution">
    <text evidence="2">The sequence shown here is derived from an EMBL/GenBank/DDBJ whole genome shotgun (WGS) entry which is preliminary data.</text>
</comment>
<evidence type="ECO:0000256" key="1">
    <source>
        <dbReference type="SAM" id="MobiDB-lite"/>
    </source>
</evidence>
<reference evidence="2" key="1">
    <citation type="submission" date="2022-01" db="EMBL/GenBank/DDBJ databases">
        <title>Genome Sequence Resource for Two Populations of Ditylenchus destructor, the Migratory Endoparasitic Phytonematode.</title>
        <authorList>
            <person name="Zhang H."/>
            <person name="Lin R."/>
            <person name="Xie B."/>
        </authorList>
    </citation>
    <scope>NUCLEOTIDE SEQUENCE</scope>
    <source>
        <strain evidence="2">BazhouSP</strain>
    </source>
</reference>